<name>A0A4R8DEF8_9BACT</name>
<dbReference type="PANTHER" id="PTHR31084">
    <property type="entry name" value="ALPHA-L-FUCOSIDASE 2"/>
    <property type="match status" value="1"/>
</dbReference>
<organism evidence="2 3">
    <name type="scientific">Dinghuibacter silviterrae</name>
    <dbReference type="NCBI Taxonomy" id="1539049"/>
    <lineage>
        <taxon>Bacteria</taxon>
        <taxon>Pseudomonadati</taxon>
        <taxon>Bacteroidota</taxon>
        <taxon>Chitinophagia</taxon>
        <taxon>Chitinophagales</taxon>
        <taxon>Chitinophagaceae</taxon>
        <taxon>Dinghuibacter</taxon>
    </lineage>
</organism>
<dbReference type="EMBL" id="SODV01000002">
    <property type="protein sequence ID" value="TDW95909.1"/>
    <property type="molecule type" value="Genomic_DNA"/>
</dbReference>
<evidence type="ECO:0000313" key="2">
    <source>
        <dbReference type="EMBL" id="TDW95909.1"/>
    </source>
</evidence>
<dbReference type="InterPro" id="IPR008928">
    <property type="entry name" value="6-hairpin_glycosidase_sf"/>
</dbReference>
<proteinExistence type="predicted"/>
<dbReference type="Gene3D" id="1.50.10.10">
    <property type="match status" value="1"/>
</dbReference>
<dbReference type="PANTHER" id="PTHR31084:SF0">
    <property type="entry name" value="ALPHA-L-FUCOSIDASE 2"/>
    <property type="match status" value="1"/>
</dbReference>
<reference evidence="2 3" key="1">
    <citation type="submission" date="2019-03" db="EMBL/GenBank/DDBJ databases">
        <title>Genomic Encyclopedia of Type Strains, Phase IV (KMG-IV): sequencing the most valuable type-strain genomes for metagenomic binning, comparative biology and taxonomic classification.</title>
        <authorList>
            <person name="Goeker M."/>
        </authorList>
    </citation>
    <scope>NUCLEOTIDE SEQUENCE [LARGE SCALE GENOMIC DNA]</scope>
    <source>
        <strain evidence="2 3">DSM 100059</strain>
    </source>
</reference>
<dbReference type="GO" id="GO:0005975">
    <property type="term" value="P:carbohydrate metabolic process"/>
    <property type="evidence" value="ECO:0007669"/>
    <property type="project" value="InterPro"/>
</dbReference>
<dbReference type="InterPro" id="IPR012341">
    <property type="entry name" value="6hp_glycosidase-like_sf"/>
</dbReference>
<evidence type="ECO:0000313" key="3">
    <source>
        <dbReference type="Proteomes" id="UP000294498"/>
    </source>
</evidence>
<dbReference type="Proteomes" id="UP000294498">
    <property type="component" value="Unassembled WGS sequence"/>
</dbReference>
<feature type="domain" description="Glycosyl hydrolase family 95 catalytic" evidence="1">
    <location>
        <begin position="284"/>
        <end position="645"/>
    </location>
</feature>
<comment type="caution">
    <text evidence="2">The sequence shown here is derived from an EMBL/GenBank/DDBJ whole genome shotgun (WGS) entry which is preliminary data.</text>
</comment>
<dbReference type="Pfam" id="PF22124">
    <property type="entry name" value="Glyco_hydro_95_cat"/>
    <property type="match status" value="1"/>
</dbReference>
<dbReference type="GO" id="GO:0004560">
    <property type="term" value="F:alpha-L-fucosidase activity"/>
    <property type="evidence" value="ECO:0007669"/>
    <property type="project" value="TreeGrafter"/>
</dbReference>
<gene>
    <name evidence="2" type="ORF">EDB95_3730</name>
</gene>
<keyword evidence="3" id="KW-1185">Reference proteome</keyword>
<dbReference type="SUPFAM" id="SSF48208">
    <property type="entry name" value="Six-hairpin glycosidases"/>
    <property type="match status" value="2"/>
</dbReference>
<evidence type="ECO:0000259" key="1">
    <source>
        <dbReference type="Pfam" id="PF22124"/>
    </source>
</evidence>
<accession>A0A4R8DEF8</accession>
<protein>
    <recommendedName>
        <fullName evidence="1">Glycosyl hydrolase family 95 catalytic domain-containing protein</fullName>
    </recommendedName>
</protein>
<sequence length="1428" mass="158789">MNWKNILVTIPCIAVSGTLAAQRTDAKHVMGKYRNVFKTPPVQTPSDVSVDGPLLGNGFIAAAMAGPPDSQTYFLARNDFWRLTSAYNESFPAVLGKLQILVPSLKGASYRVEQKLYEAVTVADFKKGSASLRITSLVAATKDWLVIALTNTGTQRLNVQTVLRLPGDDQFHIDPPTVNKFADTVATGSGDGLQWIERGFVRGVDIPTMAAAAIKTPGELSIPPGKTDTLVCALASNFSAKDCLARVLGDVRNMHPEAIRKALREHADWWSRYWNESFVSIGDSLIEALYYTSQYNMASCSRDPKFPPGIFGSWITREIPAWNGDYHLNYNYSAPFYALYASNHLQQARPYETPLTDFLLRGKYYSKKITGIDGGALYPVGIGPLGIETTREDTILDKHDSEYVSGGQVEDEGLFFGQKSDAAYCVTDLSMQFYHTYDVAFTRRVYPFVRSVAVFWQHYLQKEGDRYVILNDAIHEGTIGTKNPILSLGLVPMVLKTAMDMSVLLGVDEHLRGDWQGKMDSLSAYPVQQRHGKTVFRYTDSGVDWWDGNTLGIQHIYPAGGIGLSSDPHLLEIARNTIDEMQRWMDVNGSNSFFPAAVRVGYNADTVLKRLHEYCLHTHPNGFQLHNPHGIENCSTVPNTIDEMLCMSNQHILRVFADWPMNRDASFSTLRSEGAFLVSSALKNGTVQYVKIVSEKGRTCVLQNPWPGRFLVVKSNKGRMERKSGEVISLPTLPGEVLMIKGEDVPSLDELASDWMDVPTLRNFPSVMNFAGGLQTTENLTGFQNLTFPPYAEGGGMPYSWGEGFSPDPKGRGECTLRINGQPVNATGSRWLPYEVQRKTVVDSVGMQSFLRLPFEQMGVLQKLILDNRSSGRRSLVISLHCHGRVRRYANEEWRTWGNTRPDETEPLSGAVTRFAFSTRPSEIHQGEVTWNVVLAPGEKKIIEWVCAVGNDTGKVSSLADKWASSFGHQFDAAKIQWEQRWQGSFTPGNRFFSGHFPVLVTSDPKIRRVYYMGALTPLLLCRTTLPLNRRCFVTAGPRWANTLMYFWDTEMWANTWAMLDPETMKAHLEKWLSTDIHHCYAVDCMSGGGAGPWYAANDWSVFRCVEAYIGVTGDSAFLHRRIGDKTVLEHLDSIATFYESRPLKKGDALADYGGPENLLECSPSYIEGVASLNAADVYMLRRTAHYYKISGNGVRAADLMAKAGRLLPAVLSLYDAGQGVWDALDSAGHKVPVRHCYDYIVTGQALENDLSSQTKTEMNRFVSTELRTRTWMRAMSLKDPAAAKSDRPDHGPMGSYDAWPPETMDVMCRFGDFDDAVAFLRATEAMTHQGPWAQAHEFLGPDSRGSDPVVRVASRGGQDANEGCGGSFAEVVIRSFFGFRADLSGDKPVLLDPGVPRGFEGVLKHVSWKKKMYTIVSDAKGLHIIGE</sequence>
<dbReference type="InterPro" id="IPR054363">
    <property type="entry name" value="GH95_cat"/>
</dbReference>